<dbReference type="Gene3D" id="3.40.190.100">
    <property type="entry name" value="Glycine betaine-binding periplasmic protein, domain 2"/>
    <property type="match status" value="1"/>
</dbReference>
<reference evidence="2 3" key="2">
    <citation type="submission" date="2015-01" db="EMBL/GenBank/DDBJ databases">
        <authorList>
            <consortium name="NBRP consortium"/>
            <person name="Sawabe T."/>
            <person name="Meirelles P."/>
            <person name="Feng G."/>
            <person name="Sayaka M."/>
            <person name="Hattori M."/>
            <person name="Ohkuma M."/>
        </authorList>
    </citation>
    <scope>NUCLEOTIDE SEQUENCE [LARGE SCALE GENOMIC DNA]</scope>
    <source>
        <strain evidence="3">JCM 19231</strain>
    </source>
</reference>
<reference evidence="2 3" key="1">
    <citation type="submission" date="2015-01" db="EMBL/GenBank/DDBJ databases">
        <title>Vibrio sp. C1 JCM 19231 whole genome shotgun sequence.</title>
        <authorList>
            <person name="Sawabe T."/>
            <person name="Meirelles P."/>
            <person name="Feng G."/>
            <person name="Sayaka M."/>
            <person name="Hattori M."/>
            <person name="Ohkuma M."/>
        </authorList>
    </citation>
    <scope>NUCLEOTIDE SEQUENCE [LARGE SCALE GENOMIC DNA]</scope>
    <source>
        <strain evidence="3">JCM 19231</strain>
    </source>
</reference>
<dbReference type="Proteomes" id="UP000031671">
    <property type="component" value="Unassembled WGS sequence"/>
</dbReference>
<accession>A0A0B8NH68</accession>
<organism evidence="2 3">
    <name type="scientific">Vibrio ishigakensis</name>
    <dbReference type="NCBI Taxonomy" id="1481914"/>
    <lineage>
        <taxon>Bacteria</taxon>
        <taxon>Pseudomonadati</taxon>
        <taxon>Pseudomonadota</taxon>
        <taxon>Gammaproteobacteria</taxon>
        <taxon>Vibrionales</taxon>
        <taxon>Vibrionaceae</taxon>
        <taxon>Vibrio</taxon>
    </lineage>
</organism>
<feature type="domain" description="ABC-type glycine betaine transport system substrate-binding" evidence="1">
    <location>
        <begin position="1"/>
        <end position="121"/>
    </location>
</feature>
<dbReference type="SUPFAM" id="SSF53850">
    <property type="entry name" value="Periplasmic binding protein-like II"/>
    <property type="match status" value="1"/>
</dbReference>
<proteinExistence type="predicted"/>
<evidence type="ECO:0000313" key="2">
    <source>
        <dbReference type="EMBL" id="GAM54115.1"/>
    </source>
</evidence>
<keyword evidence="3" id="KW-1185">Reference proteome</keyword>
<protein>
    <submittedName>
        <fullName evidence="2">L-proline glycine betaine binding ABC transporter protein proX</fullName>
    </submittedName>
</protein>
<dbReference type="Pfam" id="PF04069">
    <property type="entry name" value="OpuAC"/>
    <property type="match status" value="1"/>
</dbReference>
<name>A0A0B8NH68_9VIBR</name>
<sequence length="122" mass="14387">MEEYGLSEAGYRFHTGSEEGCFGAFERAVENKEWLVVPLWKPQFLHHKYKIREVIEPKGLLGIVDRAVLLLREDRSKQFTSEQLAKLDSLRFSNEIIAELDYKVCREVQELDAVTREWLEER</sequence>
<comment type="caution">
    <text evidence="2">The sequence shown here is derived from an EMBL/GenBank/DDBJ whole genome shotgun (WGS) entry which is preliminary data.</text>
</comment>
<dbReference type="InterPro" id="IPR007210">
    <property type="entry name" value="ABC_Gly_betaine_transp_sub-bd"/>
</dbReference>
<dbReference type="EMBL" id="BBRZ01000001">
    <property type="protein sequence ID" value="GAM54115.1"/>
    <property type="molecule type" value="Genomic_DNA"/>
</dbReference>
<evidence type="ECO:0000313" key="3">
    <source>
        <dbReference type="Proteomes" id="UP000031671"/>
    </source>
</evidence>
<gene>
    <name evidence="2" type="ORF">JCM19231_3635</name>
</gene>
<evidence type="ECO:0000259" key="1">
    <source>
        <dbReference type="Pfam" id="PF04069"/>
    </source>
</evidence>
<dbReference type="GO" id="GO:0022857">
    <property type="term" value="F:transmembrane transporter activity"/>
    <property type="evidence" value="ECO:0007669"/>
    <property type="project" value="InterPro"/>
</dbReference>
<dbReference type="GO" id="GO:0043190">
    <property type="term" value="C:ATP-binding cassette (ABC) transporter complex"/>
    <property type="evidence" value="ECO:0007669"/>
    <property type="project" value="InterPro"/>
</dbReference>
<dbReference type="AlphaFoldDB" id="A0A0B8NH68"/>